<dbReference type="Gene3D" id="2.60.120.200">
    <property type="match status" value="2"/>
</dbReference>
<keyword evidence="6" id="KW-0472">Membrane</keyword>
<proteinExistence type="inferred from homology"/>
<dbReference type="GO" id="GO:0005886">
    <property type="term" value="C:plasma membrane"/>
    <property type="evidence" value="ECO:0007669"/>
    <property type="project" value="TreeGrafter"/>
</dbReference>
<dbReference type="GO" id="GO:0031505">
    <property type="term" value="P:fungal-type cell wall organization"/>
    <property type="evidence" value="ECO:0007669"/>
    <property type="project" value="TreeGrafter"/>
</dbReference>
<dbReference type="AlphaFoldDB" id="A0A1M2VPV4"/>
<protein>
    <submittedName>
        <fullName evidence="10">Beta-glucan synthesis-associated protein KRE6</fullName>
    </submittedName>
</protein>
<dbReference type="GO" id="GO:0015926">
    <property type="term" value="F:glucosidase activity"/>
    <property type="evidence" value="ECO:0007669"/>
    <property type="project" value="TreeGrafter"/>
</dbReference>
<dbReference type="EMBL" id="MNAD01000899">
    <property type="protein sequence ID" value="OJT09590.1"/>
    <property type="molecule type" value="Genomic_DNA"/>
</dbReference>
<evidence type="ECO:0000256" key="7">
    <source>
        <dbReference type="ARBA" id="ARBA00023180"/>
    </source>
</evidence>
<dbReference type="OrthoDB" id="412647at2759"/>
<evidence type="ECO:0000313" key="11">
    <source>
        <dbReference type="Proteomes" id="UP000184267"/>
    </source>
</evidence>
<dbReference type="Proteomes" id="UP000184267">
    <property type="component" value="Unassembled WGS sequence"/>
</dbReference>
<dbReference type="PANTHER" id="PTHR31361:SF1">
    <property type="entry name" value="BETA-GLUCAN SYNTHESIS-ASSOCIATED PROTEIN KRE6-RELATED"/>
    <property type="match status" value="1"/>
</dbReference>
<comment type="caution">
    <text evidence="10">The sequence shown here is derived from an EMBL/GenBank/DDBJ whole genome shotgun (WGS) entry which is preliminary data.</text>
</comment>
<evidence type="ECO:0000256" key="4">
    <source>
        <dbReference type="ARBA" id="ARBA00022968"/>
    </source>
</evidence>
<evidence type="ECO:0000313" key="10">
    <source>
        <dbReference type="EMBL" id="OJT09590.1"/>
    </source>
</evidence>
<dbReference type="InterPro" id="IPR005629">
    <property type="entry name" value="Skn1/Kre6/Sbg1"/>
</dbReference>
<reference evidence="10 11" key="1">
    <citation type="submission" date="2016-10" db="EMBL/GenBank/DDBJ databases">
        <title>Genome sequence of the basidiomycete white-rot fungus Trametes pubescens.</title>
        <authorList>
            <person name="Makela M.R."/>
            <person name="Granchi Z."/>
            <person name="Peng M."/>
            <person name="De Vries R.P."/>
            <person name="Grigoriev I."/>
            <person name="Riley R."/>
            <person name="Hilden K."/>
        </authorList>
    </citation>
    <scope>NUCLEOTIDE SEQUENCE [LARGE SCALE GENOMIC DNA]</scope>
    <source>
        <strain evidence="10 11">FBCC735</strain>
    </source>
</reference>
<evidence type="ECO:0000256" key="1">
    <source>
        <dbReference type="ARBA" id="ARBA00004606"/>
    </source>
</evidence>
<evidence type="ECO:0000256" key="8">
    <source>
        <dbReference type="ARBA" id="ARBA00023316"/>
    </source>
</evidence>
<evidence type="ECO:0000256" key="2">
    <source>
        <dbReference type="ARBA" id="ARBA00010962"/>
    </source>
</evidence>
<comment type="similarity">
    <text evidence="2">Belongs to the SKN1/KRE6 family.</text>
</comment>
<keyword evidence="3" id="KW-0812">Transmembrane</keyword>
<gene>
    <name evidence="10" type="ORF">TRAPUB_13967</name>
</gene>
<dbReference type="GO" id="GO:0005789">
    <property type="term" value="C:endoplasmic reticulum membrane"/>
    <property type="evidence" value="ECO:0007669"/>
    <property type="project" value="TreeGrafter"/>
</dbReference>
<accession>A0A1M2VPV4</accession>
<keyword evidence="7" id="KW-0325">Glycoprotein</keyword>
<name>A0A1M2VPV4_TRAPU</name>
<comment type="subcellular location">
    <subcellularLocation>
        <location evidence="1">Membrane</location>
        <topology evidence="1">Single-pass type II membrane protein</topology>
    </subcellularLocation>
</comment>
<dbReference type="GO" id="GO:0006078">
    <property type="term" value="P:(1-&gt;6)-beta-D-glucan biosynthetic process"/>
    <property type="evidence" value="ECO:0007669"/>
    <property type="project" value="TreeGrafter"/>
</dbReference>
<dbReference type="OMA" id="WIDFNTI"/>
<dbReference type="Pfam" id="PF03935">
    <property type="entry name" value="SKN1_KRE6_Sbg1"/>
    <property type="match status" value="1"/>
</dbReference>
<sequence>MPGNWGLIDADTPDEARTRADYITGKDWQLIFSDEFNVDGHTFYPGDNPYWEAMDLHYWQTNNLEWYDLEALMTRSGSFEITLLRKENHNLLFMGGMMSSWNKFCFTSGLVEAHVMLPGTDNVQGLWPAIWVMGNLGRAGYSTSLDGMWPYTYDVCNIGTAPNQTVNGLPLAATENGDPGNGDVLSYLPGQRLSWCTCPGESHPGPVHENNEYVGCAAPEIDMFEVQVGGNKTKYGAVSQSGQWGPFNNEYKWFNNSDTLTIQDHTQSTLNTYLGGIYQQATSVVMRTDPEAYELTGFQYLIYGFQYKPGFGDAYISWIANGQLAWTLKQAGMVADTAVEISERPVPQEPMFLIMNLGMSRNFGNVDLDHLTFPATLRVDYIRMYQDPDNVNIGCDPPDFPTAAYINEYVDI</sequence>
<evidence type="ECO:0000256" key="3">
    <source>
        <dbReference type="ARBA" id="ARBA00022692"/>
    </source>
</evidence>
<dbReference type="InterPro" id="IPR013320">
    <property type="entry name" value="ConA-like_dom_sf"/>
</dbReference>
<dbReference type="SUPFAM" id="SSF49899">
    <property type="entry name" value="Concanavalin A-like lectins/glucanases"/>
    <property type="match status" value="1"/>
</dbReference>
<organism evidence="10 11">
    <name type="scientific">Trametes pubescens</name>
    <name type="common">White-rot fungus</name>
    <dbReference type="NCBI Taxonomy" id="154538"/>
    <lineage>
        <taxon>Eukaryota</taxon>
        <taxon>Fungi</taxon>
        <taxon>Dikarya</taxon>
        <taxon>Basidiomycota</taxon>
        <taxon>Agaricomycotina</taxon>
        <taxon>Agaricomycetes</taxon>
        <taxon>Polyporales</taxon>
        <taxon>Polyporaceae</taxon>
        <taxon>Trametes</taxon>
    </lineage>
</organism>
<keyword evidence="4" id="KW-0735">Signal-anchor</keyword>
<keyword evidence="5" id="KW-1133">Transmembrane helix</keyword>
<keyword evidence="8" id="KW-0961">Cell wall biogenesis/degradation</keyword>
<evidence type="ECO:0000256" key="5">
    <source>
        <dbReference type="ARBA" id="ARBA00022989"/>
    </source>
</evidence>
<evidence type="ECO:0000259" key="9">
    <source>
        <dbReference type="PROSITE" id="PS51762"/>
    </source>
</evidence>
<keyword evidence="11" id="KW-1185">Reference proteome</keyword>
<evidence type="ECO:0000256" key="6">
    <source>
        <dbReference type="ARBA" id="ARBA00023136"/>
    </source>
</evidence>
<dbReference type="PROSITE" id="PS51762">
    <property type="entry name" value="GH16_2"/>
    <property type="match status" value="1"/>
</dbReference>
<dbReference type="STRING" id="154538.A0A1M2VPV4"/>
<dbReference type="InterPro" id="IPR000757">
    <property type="entry name" value="Beta-glucanase-like"/>
</dbReference>
<dbReference type="PANTHER" id="PTHR31361">
    <property type="entry name" value="BETA-GLUCAN SYNTHESIS-ASSOCIATED PROTEIN KRE6-RELATED"/>
    <property type="match status" value="1"/>
</dbReference>
<feature type="domain" description="GH16" evidence="9">
    <location>
        <begin position="1"/>
        <end position="390"/>
    </location>
</feature>